<dbReference type="InterPro" id="IPR002797">
    <property type="entry name" value="Polysacc_synth"/>
</dbReference>
<feature type="transmembrane region" description="Helical" evidence="5">
    <location>
        <begin position="420"/>
        <end position="439"/>
    </location>
</feature>
<feature type="transmembrane region" description="Helical" evidence="5">
    <location>
        <begin position="148"/>
        <end position="167"/>
    </location>
</feature>
<dbReference type="InterPro" id="IPR052556">
    <property type="entry name" value="PolySynth_Transporter"/>
</dbReference>
<dbReference type="RefSeq" id="WP_338142120.1">
    <property type="nucleotide sequence ID" value="NZ_QXGL01000006.1"/>
</dbReference>
<keyword evidence="2 5" id="KW-0812">Transmembrane</keyword>
<dbReference type="AlphaFoldDB" id="A0A430FG53"/>
<feature type="transmembrane region" description="Helical" evidence="5">
    <location>
        <begin position="296"/>
        <end position="319"/>
    </location>
</feature>
<protein>
    <submittedName>
        <fullName evidence="6">Polysaccharide biosynthesis protein</fullName>
    </submittedName>
</protein>
<accession>A0A430FG53</accession>
<organism evidence="6 7">
    <name type="scientific">Bifidobacterium goeldii</name>
    <dbReference type="NCBI Taxonomy" id="2306975"/>
    <lineage>
        <taxon>Bacteria</taxon>
        <taxon>Bacillati</taxon>
        <taxon>Actinomycetota</taxon>
        <taxon>Actinomycetes</taxon>
        <taxon>Bifidobacteriales</taxon>
        <taxon>Bifidobacteriaceae</taxon>
        <taxon>Bifidobacterium</taxon>
    </lineage>
</organism>
<dbReference type="PANTHER" id="PTHR43424">
    <property type="entry name" value="LOCUS PUTATIVE PROTEIN 1-RELATED"/>
    <property type="match status" value="1"/>
</dbReference>
<evidence type="ECO:0000256" key="5">
    <source>
        <dbReference type="SAM" id="Phobius"/>
    </source>
</evidence>
<feature type="transmembrane region" description="Helical" evidence="5">
    <location>
        <begin position="331"/>
        <end position="352"/>
    </location>
</feature>
<dbReference type="CDD" id="cd13128">
    <property type="entry name" value="MATE_Wzx_like"/>
    <property type="match status" value="1"/>
</dbReference>
<comment type="caution">
    <text evidence="6">The sequence shown here is derived from an EMBL/GenBank/DDBJ whole genome shotgun (WGS) entry which is preliminary data.</text>
</comment>
<name>A0A430FG53_9BIFI</name>
<evidence type="ECO:0000256" key="3">
    <source>
        <dbReference type="ARBA" id="ARBA00022989"/>
    </source>
</evidence>
<gene>
    <name evidence="6" type="ORF">D2E25_1736</name>
</gene>
<feature type="transmembrane region" description="Helical" evidence="5">
    <location>
        <begin position="45"/>
        <end position="69"/>
    </location>
</feature>
<evidence type="ECO:0000256" key="2">
    <source>
        <dbReference type="ARBA" id="ARBA00022692"/>
    </source>
</evidence>
<feature type="transmembrane region" description="Helical" evidence="5">
    <location>
        <begin position="120"/>
        <end position="139"/>
    </location>
</feature>
<keyword evidence="4 5" id="KW-0472">Membrane</keyword>
<dbReference type="EMBL" id="QXGL01000006">
    <property type="protein sequence ID" value="RSX51761.1"/>
    <property type="molecule type" value="Genomic_DNA"/>
</dbReference>
<sequence>MKSRVTHSIKFNVLMNMILTSSSLLFPLISVPYVSRVLSTSGMGYVAFAQSFSSYFCLIAMLGMTYYGVRACSAVRDDPAALSKTVKELLILLFISSSIVTVFYIIFLIFVPQLRNQSELFVIFGFTIWLGSFGAEWFYQALEQYDYITVRSVCFKILSLILMFLLIHSKGDYVIYGCIIVFAGYGSNILNLLRLFKLVDFKQKQKLDVVRHLKPMFWFMVAAVSSGMYIQVDLVMLGFIGSNYMVGIYQLVSKIKSVLVTAMNSVGNVMLPRLSYYQANNRGNDADQLIAKNFNFVIVCGLYIIAILILCADPIVAILGGNDFAFSAVPLRFVGPSILFSAMNIVLANHMISNSMEKSWATVNVLGLASAVIFNGLLIPFFGVIGAAISISLCEANMFLMRSFVCRHFLAKIKTLVDPFKVLFSFVASLVLSILFVSFMRISNILLSLFVPFFVFSIAYAILLLLFRERLVLELSKQFFHRFK</sequence>
<keyword evidence="3 5" id="KW-1133">Transmembrane helix</keyword>
<dbReference type="GO" id="GO:0016020">
    <property type="term" value="C:membrane"/>
    <property type="evidence" value="ECO:0007669"/>
    <property type="project" value="UniProtKB-SubCell"/>
</dbReference>
<feature type="transmembrane region" description="Helical" evidence="5">
    <location>
        <begin position="89"/>
        <end position="114"/>
    </location>
</feature>
<feature type="transmembrane region" description="Helical" evidence="5">
    <location>
        <begin position="173"/>
        <end position="196"/>
    </location>
</feature>
<keyword evidence="7" id="KW-1185">Reference proteome</keyword>
<dbReference type="Proteomes" id="UP000287533">
    <property type="component" value="Unassembled WGS sequence"/>
</dbReference>
<comment type="subcellular location">
    <subcellularLocation>
        <location evidence="1">Membrane</location>
        <topology evidence="1">Multi-pass membrane protein</topology>
    </subcellularLocation>
</comment>
<dbReference type="Pfam" id="PF01943">
    <property type="entry name" value="Polysacc_synt"/>
    <property type="match status" value="1"/>
</dbReference>
<evidence type="ECO:0000313" key="6">
    <source>
        <dbReference type="EMBL" id="RSX51761.1"/>
    </source>
</evidence>
<reference evidence="6 7" key="1">
    <citation type="submission" date="2018-09" db="EMBL/GenBank/DDBJ databases">
        <title>Characterization of the phylogenetic diversity of five novel species belonging to the genus Bifidobacterium.</title>
        <authorList>
            <person name="Lugli G.A."/>
            <person name="Duranti S."/>
            <person name="Milani C."/>
        </authorList>
    </citation>
    <scope>NUCLEOTIDE SEQUENCE [LARGE SCALE GENOMIC DNA]</scope>
    <source>
        <strain evidence="6 7">2034B</strain>
    </source>
</reference>
<evidence type="ECO:0000313" key="7">
    <source>
        <dbReference type="Proteomes" id="UP000287533"/>
    </source>
</evidence>
<feature type="transmembrane region" description="Helical" evidence="5">
    <location>
        <begin position="445"/>
        <end position="467"/>
    </location>
</feature>
<feature type="transmembrane region" description="Helical" evidence="5">
    <location>
        <begin position="372"/>
        <end position="400"/>
    </location>
</feature>
<proteinExistence type="predicted"/>
<dbReference type="PANTHER" id="PTHR43424:SF1">
    <property type="entry name" value="LOCUS PUTATIVE PROTEIN 1-RELATED"/>
    <property type="match status" value="1"/>
</dbReference>
<evidence type="ECO:0000256" key="1">
    <source>
        <dbReference type="ARBA" id="ARBA00004141"/>
    </source>
</evidence>
<evidence type="ECO:0000256" key="4">
    <source>
        <dbReference type="ARBA" id="ARBA00023136"/>
    </source>
</evidence>
<feature type="transmembrane region" description="Helical" evidence="5">
    <location>
        <begin position="217"/>
        <end position="240"/>
    </location>
</feature>
<feature type="transmembrane region" description="Helical" evidence="5">
    <location>
        <begin position="12"/>
        <end position="33"/>
    </location>
</feature>